<feature type="chain" id="PRO_5032821120" evidence="3">
    <location>
        <begin position="25"/>
        <end position="253"/>
    </location>
</feature>
<dbReference type="Proteomes" id="UP000571017">
    <property type="component" value="Unassembled WGS sequence"/>
</dbReference>
<feature type="domain" description="LysM" evidence="4">
    <location>
        <begin position="81"/>
        <end position="124"/>
    </location>
</feature>
<accession>A0A838CPT1</accession>
<dbReference type="EMBL" id="JACEFG010000001">
    <property type="protein sequence ID" value="MBA2173964.1"/>
    <property type="molecule type" value="Genomic_DNA"/>
</dbReference>
<dbReference type="InterPro" id="IPR036908">
    <property type="entry name" value="RlpA-like_sf"/>
</dbReference>
<organism evidence="5 6">
    <name type="scientific">Halobacillus locisalis</name>
    <dbReference type="NCBI Taxonomy" id="220753"/>
    <lineage>
        <taxon>Bacteria</taxon>
        <taxon>Bacillati</taxon>
        <taxon>Bacillota</taxon>
        <taxon>Bacilli</taxon>
        <taxon>Bacillales</taxon>
        <taxon>Bacillaceae</taxon>
        <taxon>Halobacillus</taxon>
    </lineage>
</organism>
<dbReference type="InterPro" id="IPR010611">
    <property type="entry name" value="3D_dom"/>
</dbReference>
<dbReference type="SUPFAM" id="SSF50685">
    <property type="entry name" value="Barwin-like endoglucanases"/>
    <property type="match status" value="1"/>
</dbReference>
<dbReference type="Gene3D" id="3.10.350.10">
    <property type="entry name" value="LysM domain"/>
    <property type="match status" value="2"/>
</dbReference>
<keyword evidence="1 3" id="KW-0732">Signal</keyword>
<dbReference type="Pfam" id="PF01476">
    <property type="entry name" value="LysM"/>
    <property type="match status" value="2"/>
</dbReference>
<evidence type="ECO:0000313" key="5">
    <source>
        <dbReference type="EMBL" id="MBA2173964.1"/>
    </source>
</evidence>
<protein>
    <submittedName>
        <fullName evidence="5">LysM peptidoglycan-binding domain-containing protein</fullName>
    </submittedName>
</protein>
<dbReference type="GO" id="GO:0009254">
    <property type="term" value="P:peptidoglycan turnover"/>
    <property type="evidence" value="ECO:0007669"/>
    <property type="project" value="InterPro"/>
</dbReference>
<dbReference type="InterPro" id="IPR036779">
    <property type="entry name" value="LysM_dom_sf"/>
</dbReference>
<proteinExistence type="predicted"/>
<feature type="compositionally biased region" description="Low complexity" evidence="2">
    <location>
        <begin position="129"/>
        <end position="154"/>
    </location>
</feature>
<gene>
    <name evidence="5" type="ORF">H0266_03525</name>
</gene>
<reference evidence="5 6" key="1">
    <citation type="journal article" date="2004" name="Extremophiles">
        <title>Halobacillus locisalis sp. nov., a halophilic bacterium isolated from a marine solar saltern of the Yellow Sea in Korea.</title>
        <authorList>
            <person name="Yoon J.H."/>
            <person name="Kang K.H."/>
            <person name="Oh T.K."/>
            <person name="Park Y.H."/>
        </authorList>
    </citation>
    <scope>NUCLEOTIDE SEQUENCE [LARGE SCALE GENOMIC DNA]</scope>
    <source>
        <strain evidence="5 6">KCTC 3788</strain>
    </source>
</reference>
<dbReference type="InterPro" id="IPR051933">
    <property type="entry name" value="Resuscitation_pf_RpfB"/>
</dbReference>
<dbReference type="PROSITE" id="PS51782">
    <property type="entry name" value="LYSM"/>
    <property type="match status" value="2"/>
</dbReference>
<dbReference type="CDD" id="cd00118">
    <property type="entry name" value="LysM"/>
    <property type="match status" value="2"/>
</dbReference>
<evidence type="ECO:0000256" key="3">
    <source>
        <dbReference type="SAM" id="SignalP"/>
    </source>
</evidence>
<evidence type="ECO:0000259" key="4">
    <source>
        <dbReference type="PROSITE" id="PS51782"/>
    </source>
</evidence>
<dbReference type="CDD" id="cd22786">
    <property type="entry name" value="DPBB_YuiC-like"/>
    <property type="match status" value="1"/>
</dbReference>
<dbReference type="GO" id="GO:0004553">
    <property type="term" value="F:hydrolase activity, hydrolyzing O-glycosyl compounds"/>
    <property type="evidence" value="ECO:0007669"/>
    <property type="project" value="InterPro"/>
</dbReference>
<dbReference type="PANTHER" id="PTHR39160:SF6">
    <property type="entry name" value="CELL WALL-BINDING PROTEIN YOCH"/>
    <property type="match status" value="1"/>
</dbReference>
<dbReference type="InterPro" id="IPR018392">
    <property type="entry name" value="LysM"/>
</dbReference>
<dbReference type="Pfam" id="PF06725">
    <property type="entry name" value="3D"/>
    <property type="match status" value="1"/>
</dbReference>
<dbReference type="Gene3D" id="2.40.40.10">
    <property type="entry name" value="RlpA-like domain"/>
    <property type="match status" value="1"/>
</dbReference>
<dbReference type="SMART" id="SM00257">
    <property type="entry name" value="LysM"/>
    <property type="match status" value="2"/>
</dbReference>
<name>A0A838CPT1_9BACI</name>
<evidence type="ECO:0000256" key="1">
    <source>
        <dbReference type="ARBA" id="ARBA00022729"/>
    </source>
</evidence>
<dbReference type="AlphaFoldDB" id="A0A838CPT1"/>
<feature type="signal peptide" evidence="3">
    <location>
        <begin position="1"/>
        <end position="24"/>
    </location>
</feature>
<evidence type="ECO:0000313" key="6">
    <source>
        <dbReference type="Proteomes" id="UP000571017"/>
    </source>
</evidence>
<sequence length="253" mass="26873">MKKMIFTLFLTVAFVCTFATAVSAEQYTIQKGDTLWGIAQKYNVTVDQLKSWNGLQSNIIYPAQTLTISGTKEASTSDSSHTYTVQSGDTLWEIANKTGTTSSLLMKMNNLSSTTIYPGQTLSTKGVASSQGSSTQSTSSETPKAKTTSSPKKNNSVVKQFTAEATAYTAYCNGCSGVTATGIDLRANPNQKVIAVDPNVIPLGSTVYVEGYGTAIAGDTGGAINGNRIDVFIPNRNEALNFGRRSVTVQVLN</sequence>
<dbReference type="SUPFAM" id="SSF54106">
    <property type="entry name" value="LysM domain"/>
    <property type="match status" value="2"/>
</dbReference>
<keyword evidence="6" id="KW-1185">Reference proteome</keyword>
<feature type="region of interest" description="Disordered" evidence="2">
    <location>
        <begin position="123"/>
        <end position="154"/>
    </location>
</feature>
<evidence type="ECO:0000256" key="2">
    <source>
        <dbReference type="SAM" id="MobiDB-lite"/>
    </source>
</evidence>
<dbReference type="GO" id="GO:0019867">
    <property type="term" value="C:outer membrane"/>
    <property type="evidence" value="ECO:0007669"/>
    <property type="project" value="InterPro"/>
</dbReference>
<feature type="domain" description="LysM" evidence="4">
    <location>
        <begin position="25"/>
        <end position="68"/>
    </location>
</feature>
<dbReference type="RefSeq" id="WP_181470988.1">
    <property type="nucleotide sequence ID" value="NZ_JACEFG010000001.1"/>
</dbReference>
<dbReference type="PANTHER" id="PTHR39160">
    <property type="entry name" value="CELL WALL-BINDING PROTEIN YOCH"/>
    <property type="match status" value="1"/>
</dbReference>
<comment type="caution">
    <text evidence="5">The sequence shown here is derived from an EMBL/GenBank/DDBJ whole genome shotgun (WGS) entry which is preliminary data.</text>
</comment>